<dbReference type="AlphaFoldDB" id="A0A1W2G5E8"/>
<dbReference type="EMBL" id="FWYF01000001">
    <property type="protein sequence ID" value="SMD31823.1"/>
    <property type="molecule type" value="Genomic_DNA"/>
</dbReference>
<dbReference type="STRING" id="692418.SAMN04488029_0161"/>
<keyword evidence="2" id="KW-1185">Reference proteome</keyword>
<name>A0A1W2G5E8_REIFA</name>
<sequence length="274" mass="31527">MLLDLICFDCLMEQVKKGAPHSTGADPILTPFEPVNESGIYTVNCPNGHTSTTIIHNINFEILFEYGINGLADEYFREAVSSFTSATERYYEFCIKVLLRSSGLEFNKIARVWKLISNQSERQLGGYVILFSQAFKEEPILLTNKEVSFRNSVIHKGYFPNKNEAIEFGNSSMQIIETSLIKLKEKFPTQVEETFDFFGYKRKAEELLDKKEKETGEEQNFACVNIMTALDVMHGREININDGRNGDMKMQIERVLRRRLPRKLTLLKDLPELD</sequence>
<organism evidence="1 2">
    <name type="scientific">Reichenbachiella faecimaris</name>
    <dbReference type="NCBI Taxonomy" id="692418"/>
    <lineage>
        <taxon>Bacteria</taxon>
        <taxon>Pseudomonadati</taxon>
        <taxon>Bacteroidota</taxon>
        <taxon>Cytophagia</taxon>
        <taxon>Cytophagales</taxon>
        <taxon>Reichenbachiellaceae</taxon>
        <taxon>Reichenbachiella</taxon>
    </lineage>
</organism>
<reference evidence="1 2" key="1">
    <citation type="submission" date="2017-04" db="EMBL/GenBank/DDBJ databases">
        <authorList>
            <person name="Afonso C.L."/>
            <person name="Miller P.J."/>
            <person name="Scott M.A."/>
            <person name="Spackman E."/>
            <person name="Goraichik I."/>
            <person name="Dimitrov K.M."/>
            <person name="Suarez D.L."/>
            <person name="Swayne D.E."/>
        </authorList>
    </citation>
    <scope>NUCLEOTIDE SEQUENCE [LARGE SCALE GENOMIC DNA]</scope>
    <source>
        <strain evidence="1 2">DSM 26133</strain>
    </source>
</reference>
<dbReference type="Proteomes" id="UP000192472">
    <property type="component" value="Unassembled WGS sequence"/>
</dbReference>
<accession>A0A1W2G5E8</accession>
<evidence type="ECO:0000313" key="1">
    <source>
        <dbReference type="EMBL" id="SMD31823.1"/>
    </source>
</evidence>
<protein>
    <submittedName>
        <fullName evidence="1">Uncharacterized protein</fullName>
    </submittedName>
</protein>
<proteinExistence type="predicted"/>
<gene>
    <name evidence="1" type="ORF">SAMN04488029_0161</name>
</gene>
<evidence type="ECO:0000313" key="2">
    <source>
        <dbReference type="Proteomes" id="UP000192472"/>
    </source>
</evidence>